<evidence type="ECO:0000256" key="1">
    <source>
        <dbReference type="ARBA" id="ARBA00023122"/>
    </source>
</evidence>
<feature type="domain" description="CBS" evidence="3">
    <location>
        <begin position="83"/>
        <end position="141"/>
    </location>
</feature>
<dbReference type="EMBL" id="SJPS01000001">
    <property type="protein sequence ID" value="TWU29751.1"/>
    <property type="molecule type" value="Genomic_DNA"/>
</dbReference>
<gene>
    <name evidence="4" type="ORF">Pla144_05300</name>
</gene>
<evidence type="ECO:0000313" key="4">
    <source>
        <dbReference type="EMBL" id="TWU29751.1"/>
    </source>
</evidence>
<dbReference type="SMART" id="SM00116">
    <property type="entry name" value="CBS"/>
    <property type="match status" value="2"/>
</dbReference>
<dbReference type="Pfam" id="PF00571">
    <property type="entry name" value="CBS"/>
    <property type="match status" value="2"/>
</dbReference>
<dbReference type="CDD" id="cd02205">
    <property type="entry name" value="CBS_pair_SF"/>
    <property type="match status" value="1"/>
</dbReference>
<dbReference type="AlphaFoldDB" id="A0A5C6D1V9"/>
<evidence type="ECO:0000259" key="3">
    <source>
        <dbReference type="PROSITE" id="PS51371"/>
    </source>
</evidence>
<keyword evidence="5" id="KW-1185">Reference proteome</keyword>
<dbReference type="InterPro" id="IPR051257">
    <property type="entry name" value="Diverse_CBS-Domain"/>
</dbReference>
<dbReference type="PANTHER" id="PTHR43080:SF2">
    <property type="entry name" value="CBS DOMAIN-CONTAINING PROTEIN"/>
    <property type="match status" value="1"/>
</dbReference>
<evidence type="ECO:0000256" key="2">
    <source>
        <dbReference type="PROSITE-ProRule" id="PRU00703"/>
    </source>
</evidence>
<protein>
    <submittedName>
        <fullName evidence="4">Inosine 5-monophosphate dehydrogenase</fullName>
    </submittedName>
</protein>
<dbReference type="InterPro" id="IPR000644">
    <property type="entry name" value="CBS_dom"/>
</dbReference>
<keyword evidence="1 2" id="KW-0129">CBS domain</keyword>
<sequence length="158" mass="17547">MKMGLYENMRTETVGRLALRDPVVVQENATIRDAVTAMRKNKLGCAIVLDRNRVPQGLFPESELTQLLSKNSAVVNEPISKHLKKDWPTVKITDPIARVLDALESRNVRFLIVVNEDGQLAGLTGQKGLMEYVAEHFPGQVNVQRIGGNPYPVDREGA</sequence>
<dbReference type="InterPro" id="IPR046342">
    <property type="entry name" value="CBS_dom_sf"/>
</dbReference>
<organism evidence="4 5">
    <name type="scientific">Bythopirellula polymerisocia</name>
    <dbReference type="NCBI Taxonomy" id="2528003"/>
    <lineage>
        <taxon>Bacteria</taxon>
        <taxon>Pseudomonadati</taxon>
        <taxon>Planctomycetota</taxon>
        <taxon>Planctomycetia</taxon>
        <taxon>Pirellulales</taxon>
        <taxon>Lacipirellulaceae</taxon>
        <taxon>Bythopirellula</taxon>
    </lineage>
</organism>
<dbReference type="Gene3D" id="3.10.580.10">
    <property type="entry name" value="CBS-domain"/>
    <property type="match status" value="1"/>
</dbReference>
<feature type="domain" description="CBS" evidence="3">
    <location>
        <begin position="18"/>
        <end position="74"/>
    </location>
</feature>
<comment type="caution">
    <text evidence="4">The sequence shown here is derived from an EMBL/GenBank/DDBJ whole genome shotgun (WGS) entry which is preliminary data.</text>
</comment>
<dbReference type="SUPFAM" id="SSF54631">
    <property type="entry name" value="CBS-domain pair"/>
    <property type="match status" value="1"/>
</dbReference>
<name>A0A5C6D1V9_9BACT</name>
<reference evidence="4 5" key="1">
    <citation type="submission" date="2019-02" db="EMBL/GenBank/DDBJ databases">
        <title>Deep-cultivation of Planctomycetes and their phenomic and genomic characterization uncovers novel biology.</title>
        <authorList>
            <person name="Wiegand S."/>
            <person name="Jogler M."/>
            <person name="Boedeker C."/>
            <person name="Pinto D."/>
            <person name="Vollmers J."/>
            <person name="Rivas-Marin E."/>
            <person name="Kohn T."/>
            <person name="Peeters S.H."/>
            <person name="Heuer A."/>
            <person name="Rast P."/>
            <person name="Oberbeckmann S."/>
            <person name="Bunk B."/>
            <person name="Jeske O."/>
            <person name="Meyerdierks A."/>
            <person name="Storesund J.E."/>
            <person name="Kallscheuer N."/>
            <person name="Luecker S."/>
            <person name="Lage O.M."/>
            <person name="Pohl T."/>
            <person name="Merkel B.J."/>
            <person name="Hornburger P."/>
            <person name="Mueller R.-W."/>
            <person name="Bruemmer F."/>
            <person name="Labrenz M."/>
            <person name="Spormann A.M."/>
            <person name="Op Den Camp H."/>
            <person name="Overmann J."/>
            <person name="Amann R."/>
            <person name="Jetten M.S.M."/>
            <person name="Mascher T."/>
            <person name="Medema M.H."/>
            <person name="Devos D.P."/>
            <person name="Kaster A.-K."/>
            <person name="Ovreas L."/>
            <person name="Rohde M."/>
            <person name="Galperin M.Y."/>
            <person name="Jogler C."/>
        </authorList>
    </citation>
    <scope>NUCLEOTIDE SEQUENCE [LARGE SCALE GENOMIC DNA]</scope>
    <source>
        <strain evidence="4 5">Pla144</strain>
    </source>
</reference>
<dbReference type="PANTHER" id="PTHR43080">
    <property type="entry name" value="CBS DOMAIN-CONTAINING PROTEIN CBSX3, MITOCHONDRIAL"/>
    <property type="match status" value="1"/>
</dbReference>
<dbReference type="Proteomes" id="UP000318437">
    <property type="component" value="Unassembled WGS sequence"/>
</dbReference>
<dbReference type="OrthoDB" id="265054at2"/>
<accession>A0A5C6D1V9</accession>
<dbReference type="PROSITE" id="PS51371">
    <property type="entry name" value="CBS"/>
    <property type="match status" value="2"/>
</dbReference>
<evidence type="ECO:0000313" key="5">
    <source>
        <dbReference type="Proteomes" id="UP000318437"/>
    </source>
</evidence>
<proteinExistence type="predicted"/>